<protein>
    <submittedName>
        <fullName evidence="5">Uncharacterized HTH-type transcriptional regulator yybR</fullName>
    </submittedName>
</protein>
<evidence type="ECO:0000256" key="1">
    <source>
        <dbReference type="ARBA" id="ARBA00023015"/>
    </source>
</evidence>
<dbReference type="EMBL" id="UFSM01000001">
    <property type="protein sequence ID" value="SUU88982.1"/>
    <property type="molecule type" value="Genomic_DNA"/>
</dbReference>
<organism evidence="5 6">
    <name type="scientific">Aminobacter aminovorans</name>
    <name type="common">Chelatobacter heintzii</name>
    <dbReference type="NCBI Taxonomy" id="83263"/>
    <lineage>
        <taxon>Bacteria</taxon>
        <taxon>Pseudomonadati</taxon>
        <taxon>Pseudomonadota</taxon>
        <taxon>Alphaproteobacteria</taxon>
        <taxon>Hyphomicrobiales</taxon>
        <taxon>Phyllobacteriaceae</taxon>
        <taxon>Aminobacter</taxon>
    </lineage>
</organism>
<dbReference type="GO" id="GO:0003677">
    <property type="term" value="F:DNA binding"/>
    <property type="evidence" value="ECO:0007669"/>
    <property type="project" value="UniProtKB-KW"/>
</dbReference>
<dbReference type="SUPFAM" id="SSF46785">
    <property type="entry name" value="Winged helix' DNA-binding domain"/>
    <property type="match status" value="1"/>
</dbReference>
<dbReference type="RefSeq" id="WP_115731229.1">
    <property type="nucleotide sequence ID" value="NZ_BAAAVY010000019.1"/>
</dbReference>
<dbReference type="SUPFAM" id="SSF55718">
    <property type="entry name" value="SCP-like"/>
    <property type="match status" value="1"/>
</dbReference>
<dbReference type="Gene3D" id="3.30.1050.10">
    <property type="entry name" value="SCP2 sterol-binding domain"/>
    <property type="match status" value="1"/>
</dbReference>
<accession>A0A380WKZ9</accession>
<keyword evidence="2" id="KW-0238">DNA-binding</keyword>
<evidence type="ECO:0000256" key="2">
    <source>
        <dbReference type="ARBA" id="ARBA00023125"/>
    </source>
</evidence>
<evidence type="ECO:0000256" key="3">
    <source>
        <dbReference type="ARBA" id="ARBA00023163"/>
    </source>
</evidence>
<dbReference type="PROSITE" id="PS51118">
    <property type="entry name" value="HTH_HXLR"/>
    <property type="match status" value="1"/>
</dbReference>
<dbReference type="InterPro" id="IPR036527">
    <property type="entry name" value="SCP2_sterol-bd_dom_sf"/>
</dbReference>
<keyword evidence="3" id="KW-0804">Transcription</keyword>
<proteinExistence type="predicted"/>
<dbReference type="InterPro" id="IPR002577">
    <property type="entry name" value="HTH_HxlR"/>
</dbReference>
<keyword evidence="1" id="KW-0805">Transcription regulation</keyword>
<dbReference type="PANTHER" id="PTHR33204">
    <property type="entry name" value="TRANSCRIPTIONAL REGULATOR, MARR FAMILY"/>
    <property type="match status" value="1"/>
</dbReference>
<name>A0A380WKZ9_AMIAI</name>
<feature type="domain" description="HTH hxlR-type" evidence="4">
    <location>
        <begin position="13"/>
        <end position="111"/>
    </location>
</feature>
<dbReference type="Proteomes" id="UP000254701">
    <property type="component" value="Unassembled WGS sequence"/>
</dbReference>
<dbReference type="PANTHER" id="PTHR33204:SF18">
    <property type="entry name" value="TRANSCRIPTIONAL REGULATORY PROTEIN"/>
    <property type="match status" value="1"/>
</dbReference>
<evidence type="ECO:0000259" key="4">
    <source>
        <dbReference type="PROSITE" id="PS51118"/>
    </source>
</evidence>
<dbReference type="AlphaFoldDB" id="A0A380WKZ9"/>
<dbReference type="Pfam" id="PF01638">
    <property type="entry name" value="HxlR"/>
    <property type="match status" value="1"/>
</dbReference>
<sequence length="225" mass="24454">MRTIKSRSYDDGCATAHALDLIGERWALLVVRELLFGPKRFTDLRTDLRTISPNVLTQRLETLEETGIVRRRKLPPPAASWIYELTEWGSDLEDTIVTLGKWAARSPFLEQGLPISRAGLLLAMRAMYAPSKDDGFCVRLDMPDGTATVVGTPDGFEIHTGDNASKTAQAIFSGTSAVLDSILFGNMTIEAAVTAGDAKIAGDRIAIDRFLRAFPMPAAMPGIAS</sequence>
<evidence type="ECO:0000313" key="5">
    <source>
        <dbReference type="EMBL" id="SUU88982.1"/>
    </source>
</evidence>
<dbReference type="Gene3D" id="1.10.10.10">
    <property type="entry name" value="Winged helix-like DNA-binding domain superfamily/Winged helix DNA-binding domain"/>
    <property type="match status" value="1"/>
</dbReference>
<dbReference type="InterPro" id="IPR036388">
    <property type="entry name" value="WH-like_DNA-bd_sf"/>
</dbReference>
<dbReference type="InterPro" id="IPR036390">
    <property type="entry name" value="WH_DNA-bd_sf"/>
</dbReference>
<gene>
    <name evidence="5" type="primary">yybR_5</name>
    <name evidence="5" type="ORF">NCTC10684_02214</name>
</gene>
<evidence type="ECO:0000313" key="6">
    <source>
        <dbReference type="Proteomes" id="UP000254701"/>
    </source>
</evidence>
<dbReference type="OrthoDB" id="9782219at2"/>
<reference evidence="5 6" key="1">
    <citation type="submission" date="2018-06" db="EMBL/GenBank/DDBJ databases">
        <authorList>
            <consortium name="Pathogen Informatics"/>
            <person name="Doyle S."/>
        </authorList>
    </citation>
    <scope>NUCLEOTIDE SEQUENCE [LARGE SCALE GENOMIC DNA]</scope>
    <source>
        <strain evidence="5 6">NCTC10684</strain>
    </source>
</reference>